<comment type="caution">
    <text evidence="2">The sequence shown here is derived from an EMBL/GenBank/DDBJ whole genome shotgun (WGS) entry which is preliminary data.</text>
</comment>
<gene>
    <name evidence="2" type="ORF">EV420DRAFT_82304</name>
</gene>
<protein>
    <submittedName>
        <fullName evidence="2">Uncharacterized protein</fullName>
    </submittedName>
</protein>
<evidence type="ECO:0000256" key="1">
    <source>
        <dbReference type="SAM" id="MobiDB-lite"/>
    </source>
</evidence>
<proteinExistence type="predicted"/>
<dbReference type="EMBL" id="JAUEPS010000001">
    <property type="protein sequence ID" value="KAK0469966.1"/>
    <property type="molecule type" value="Genomic_DNA"/>
</dbReference>
<dbReference type="Proteomes" id="UP001175211">
    <property type="component" value="Unassembled WGS sequence"/>
</dbReference>
<dbReference type="GeneID" id="85367158"/>
<accession>A0AA39NQH8</accession>
<sequence length="360" mass="40101">MMQLSTFLVVCVSRQAYSGDFSTGLRIHAVLNQTFNDASKLLYRDQSVHLLDGPKAVPEIPDTLESDDDDSSTVSSDSTTDAEISSEDFGEVSRPRREIIWVSLTDDTITLKDVSRQYKDILESFPFSPFYLEPEMRTAGVYRLVHRCQGYRREEVTFKPAISDCKVVMYVTPALHEKCVVCGRDVEVFRCICGRRMSLASLSMDILITRASADDGFSPTVKCVKCHLVWVHSRCRSNICWVCVSSDVVERVQLGQRRELGLVELWQQERWQWQLERVLERVRRELERVRRELGLVQLGLPEAGAAAAVAAEAGGAGGAGAVAVAAGAGAVGAAAGVAGSWGWRKLGQRQERQEELQWQL</sequence>
<feature type="region of interest" description="Disordered" evidence="1">
    <location>
        <begin position="58"/>
        <end position="91"/>
    </location>
</feature>
<name>A0AA39NQH8_ARMTA</name>
<keyword evidence="3" id="KW-1185">Reference proteome</keyword>
<dbReference type="AlphaFoldDB" id="A0AA39NQH8"/>
<evidence type="ECO:0000313" key="2">
    <source>
        <dbReference type="EMBL" id="KAK0469966.1"/>
    </source>
</evidence>
<feature type="compositionally biased region" description="Acidic residues" evidence="1">
    <location>
        <begin position="62"/>
        <end position="71"/>
    </location>
</feature>
<reference evidence="2" key="1">
    <citation type="submission" date="2023-06" db="EMBL/GenBank/DDBJ databases">
        <authorList>
            <consortium name="Lawrence Berkeley National Laboratory"/>
            <person name="Ahrendt S."/>
            <person name="Sahu N."/>
            <person name="Indic B."/>
            <person name="Wong-Bajracharya J."/>
            <person name="Merenyi Z."/>
            <person name="Ke H.-M."/>
            <person name="Monk M."/>
            <person name="Kocsube S."/>
            <person name="Drula E."/>
            <person name="Lipzen A."/>
            <person name="Balint B."/>
            <person name="Henrissat B."/>
            <person name="Andreopoulos B."/>
            <person name="Martin F.M."/>
            <person name="Harder C.B."/>
            <person name="Rigling D."/>
            <person name="Ford K.L."/>
            <person name="Foster G.D."/>
            <person name="Pangilinan J."/>
            <person name="Papanicolaou A."/>
            <person name="Barry K."/>
            <person name="LaButti K."/>
            <person name="Viragh M."/>
            <person name="Koriabine M."/>
            <person name="Yan M."/>
            <person name="Riley R."/>
            <person name="Champramary S."/>
            <person name="Plett K.L."/>
            <person name="Tsai I.J."/>
            <person name="Slot J."/>
            <person name="Sipos G."/>
            <person name="Plett J."/>
            <person name="Nagy L.G."/>
            <person name="Grigoriev I.V."/>
        </authorList>
    </citation>
    <scope>NUCLEOTIDE SEQUENCE</scope>
    <source>
        <strain evidence="2">CCBAS 213</strain>
    </source>
</reference>
<feature type="compositionally biased region" description="Low complexity" evidence="1">
    <location>
        <begin position="72"/>
        <end position="81"/>
    </location>
</feature>
<dbReference type="RefSeq" id="XP_060339759.1">
    <property type="nucleotide sequence ID" value="XM_060483610.1"/>
</dbReference>
<evidence type="ECO:0000313" key="3">
    <source>
        <dbReference type="Proteomes" id="UP001175211"/>
    </source>
</evidence>
<organism evidence="2 3">
    <name type="scientific">Armillaria tabescens</name>
    <name type="common">Ringless honey mushroom</name>
    <name type="synonym">Agaricus tabescens</name>
    <dbReference type="NCBI Taxonomy" id="1929756"/>
    <lineage>
        <taxon>Eukaryota</taxon>
        <taxon>Fungi</taxon>
        <taxon>Dikarya</taxon>
        <taxon>Basidiomycota</taxon>
        <taxon>Agaricomycotina</taxon>
        <taxon>Agaricomycetes</taxon>
        <taxon>Agaricomycetidae</taxon>
        <taxon>Agaricales</taxon>
        <taxon>Marasmiineae</taxon>
        <taxon>Physalacriaceae</taxon>
        <taxon>Desarmillaria</taxon>
    </lineage>
</organism>